<dbReference type="GO" id="GO:0016746">
    <property type="term" value="F:acyltransferase activity"/>
    <property type="evidence" value="ECO:0007669"/>
    <property type="project" value="UniProtKB-KW"/>
</dbReference>
<protein>
    <submittedName>
        <fullName evidence="3">GNAT family N-acetyltransferase</fullName>
        <ecNumber evidence="3">2.3.1.-</ecNumber>
    </submittedName>
</protein>
<dbReference type="SUPFAM" id="SSF55729">
    <property type="entry name" value="Acyl-CoA N-acyltransferases (Nat)"/>
    <property type="match status" value="1"/>
</dbReference>
<evidence type="ECO:0000256" key="1">
    <source>
        <dbReference type="ARBA" id="ARBA00022679"/>
    </source>
</evidence>
<dbReference type="CDD" id="cd04301">
    <property type="entry name" value="NAT_SF"/>
    <property type="match status" value="1"/>
</dbReference>
<evidence type="ECO:0000313" key="3">
    <source>
        <dbReference type="EMBL" id="MDN4165984.1"/>
    </source>
</evidence>
<dbReference type="RefSeq" id="WP_320004519.1">
    <property type="nucleotide sequence ID" value="NZ_JAUHJS010000005.1"/>
</dbReference>
<dbReference type="Proteomes" id="UP001168552">
    <property type="component" value="Unassembled WGS sequence"/>
</dbReference>
<dbReference type="PANTHER" id="PTHR13947">
    <property type="entry name" value="GNAT FAMILY N-ACETYLTRANSFERASE"/>
    <property type="match status" value="1"/>
</dbReference>
<proteinExistence type="predicted"/>
<dbReference type="Pfam" id="PF00583">
    <property type="entry name" value="Acetyltransf_1"/>
    <property type="match status" value="1"/>
</dbReference>
<dbReference type="PROSITE" id="PS51186">
    <property type="entry name" value="GNAT"/>
    <property type="match status" value="1"/>
</dbReference>
<keyword evidence="1 3" id="KW-0808">Transferase</keyword>
<dbReference type="InterPro" id="IPR050769">
    <property type="entry name" value="NAT_camello-type"/>
</dbReference>
<comment type="caution">
    <text evidence="3">The sequence shown here is derived from an EMBL/GenBank/DDBJ whole genome shotgun (WGS) entry which is preliminary data.</text>
</comment>
<dbReference type="InterPro" id="IPR016181">
    <property type="entry name" value="Acyl_CoA_acyltransferase"/>
</dbReference>
<keyword evidence="4" id="KW-1185">Reference proteome</keyword>
<reference evidence="3" key="1">
    <citation type="submission" date="2023-06" db="EMBL/GenBank/DDBJ databases">
        <title>Cytophagales bacterium Strain LB-30, isolated from soil.</title>
        <authorList>
            <person name="Liu B."/>
        </authorList>
    </citation>
    <scope>NUCLEOTIDE SEQUENCE</scope>
    <source>
        <strain evidence="3">LB-30</strain>
    </source>
</reference>
<name>A0ABT8F6W9_9BACT</name>
<dbReference type="PANTHER" id="PTHR13947:SF37">
    <property type="entry name" value="LD18367P"/>
    <property type="match status" value="1"/>
</dbReference>
<gene>
    <name evidence="3" type="ORF">QWY31_10755</name>
</gene>
<evidence type="ECO:0000313" key="4">
    <source>
        <dbReference type="Proteomes" id="UP001168552"/>
    </source>
</evidence>
<dbReference type="InterPro" id="IPR000182">
    <property type="entry name" value="GNAT_dom"/>
</dbReference>
<accession>A0ABT8F6W9</accession>
<organism evidence="3 4">
    <name type="scientific">Shiella aurantiaca</name>
    <dbReference type="NCBI Taxonomy" id="3058365"/>
    <lineage>
        <taxon>Bacteria</taxon>
        <taxon>Pseudomonadati</taxon>
        <taxon>Bacteroidota</taxon>
        <taxon>Cytophagia</taxon>
        <taxon>Cytophagales</taxon>
        <taxon>Shiellaceae</taxon>
        <taxon>Shiella</taxon>
    </lineage>
</organism>
<evidence type="ECO:0000259" key="2">
    <source>
        <dbReference type="PROSITE" id="PS51186"/>
    </source>
</evidence>
<keyword evidence="3" id="KW-0012">Acyltransferase</keyword>
<sequence length="152" mass="17236">MLIHLLEPHHAEDFKRISLAWLDKYGLTEPGDLQEIEKICQDWPAEYTLWGASVEGKLAGVIGLYQGESANEVIKLGVDEAYQGKGIGRALIQTLMDEVERRGLEEVILYSNSQLVAALEAYRKFGFEEVPIDAAIAMKYHTADVKMRWRKK</sequence>
<dbReference type="Gene3D" id="3.40.630.30">
    <property type="match status" value="1"/>
</dbReference>
<dbReference type="EMBL" id="JAUHJS010000005">
    <property type="protein sequence ID" value="MDN4165984.1"/>
    <property type="molecule type" value="Genomic_DNA"/>
</dbReference>
<feature type="domain" description="N-acetyltransferase" evidence="2">
    <location>
        <begin position="1"/>
        <end position="152"/>
    </location>
</feature>
<dbReference type="EC" id="2.3.1.-" evidence="3"/>